<evidence type="ECO:0000256" key="1">
    <source>
        <dbReference type="SAM" id="SignalP"/>
    </source>
</evidence>
<name>A0A8T2BWF2_ARASU</name>
<keyword evidence="1" id="KW-0732">Signal</keyword>
<evidence type="ECO:0000313" key="3">
    <source>
        <dbReference type="Proteomes" id="UP000694251"/>
    </source>
</evidence>
<proteinExistence type="predicted"/>
<evidence type="ECO:0000313" key="2">
    <source>
        <dbReference type="EMBL" id="KAG7590326.1"/>
    </source>
</evidence>
<feature type="chain" id="PRO_5035880881" evidence="1">
    <location>
        <begin position="37"/>
        <end position="80"/>
    </location>
</feature>
<dbReference type="Proteomes" id="UP000694251">
    <property type="component" value="Chromosome 7"/>
</dbReference>
<keyword evidence="3" id="KW-1185">Reference proteome</keyword>
<dbReference type="EMBL" id="JAEFBJ010000007">
    <property type="protein sequence ID" value="KAG7590326.1"/>
    <property type="molecule type" value="Genomic_DNA"/>
</dbReference>
<comment type="caution">
    <text evidence="2">The sequence shown here is derived from an EMBL/GenBank/DDBJ whole genome shotgun (WGS) entry which is preliminary data.</text>
</comment>
<dbReference type="AlphaFoldDB" id="A0A8T2BWF2"/>
<feature type="signal peptide" evidence="1">
    <location>
        <begin position="1"/>
        <end position="36"/>
    </location>
</feature>
<gene>
    <name evidence="2" type="ORF">ISN44_As07g025040</name>
</gene>
<reference evidence="2 3" key="1">
    <citation type="submission" date="2020-12" db="EMBL/GenBank/DDBJ databases">
        <title>Concerted genomic and epigenomic changes stabilize Arabidopsis allopolyploids.</title>
        <authorList>
            <person name="Chen Z."/>
        </authorList>
    </citation>
    <scope>NUCLEOTIDE SEQUENCE [LARGE SCALE GENOMIC DNA]</scope>
    <source>
        <strain evidence="2">As9502</strain>
        <tissue evidence="2">Leaf</tissue>
    </source>
</reference>
<accession>A0A8T2BWF2</accession>
<protein>
    <submittedName>
        <fullName evidence="2">Uncharacterized protein</fullName>
    </submittedName>
</protein>
<organism evidence="2 3">
    <name type="scientific">Arabidopsis suecica</name>
    <name type="common">Swedish thale-cress</name>
    <name type="synonym">Cardaminopsis suecica</name>
    <dbReference type="NCBI Taxonomy" id="45249"/>
    <lineage>
        <taxon>Eukaryota</taxon>
        <taxon>Viridiplantae</taxon>
        <taxon>Streptophyta</taxon>
        <taxon>Embryophyta</taxon>
        <taxon>Tracheophyta</taxon>
        <taxon>Spermatophyta</taxon>
        <taxon>Magnoliopsida</taxon>
        <taxon>eudicotyledons</taxon>
        <taxon>Gunneridae</taxon>
        <taxon>Pentapetalae</taxon>
        <taxon>rosids</taxon>
        <taxon>malvids</taxon>
        <taxon>Brassicales</taxon>
        <taxon>Brassicaceae</taxon>
        <taxon>Camelineae</taxon>
        <taxon>Arabidopsis</taxon>
    </lineage>
</organism>
<sequence length="80" mass="8686">MNKRECGSGNVAKMCLCLSIMLLLLSSSPENSFVSALPTGEKTEGARRSGVRMMMDAKRVGYVYRSRSGRGPVMVAETKP</sequence>